<organism evidence="1 2">
    <name type="scientific">Brassica napus</name>
    <name type="common">Rape</name>
    <dbReference type="NCBI Taxonomy" id="3708"/>
    <lineage>
        <taxon>Eukaryota</taxon>
        <taxon>Viridiplantae</taxon>
        <taxon>Streptophyta</taxon>
        <taxon>Embryophyta</taxon>
        <taxon>Tracheophyta</taxon>
        <taxon>Spermatophyta</taxon>
        <taxon>Magnoliopsida</taxon>
        <taxon>eudicotyledons</taxon>
        <taxon>Gunneridae</taxon>
        <taxon>Pentapetalae</taxon>
        <taxon>rosids</taxon>
        <taxon>malvids</taxon>
        <taxon>Brassicales</taxon>
        <taxon>Brassicaceae</taxon>
        <taxon>Brassiceae</taxon>
        <taxon>Brassica</taxon>
    </lineage>
</organism>
<gene>
    <name evidence="1" type="ORF">HID58_060133</name>
</gene>
<evidence type="ECO:0000313" key="2">
    <source>
        <dbReference type="Proteomes" id="UP000824890"/>
    </source>
</evidence>
<comment type="caution">
    <text evidence="1">The sequence shown here is derived from an EMBL/GenBank/DDBJ whole genome shotgun (WGS) entry which is preliminary data.</text>
</comment>
<dbReference type="Proteomes" id="UP000824890">
    <property type="component" value="Unassembled WGS sequence"/>
</dbReference>
<sequence>MIVKIMNERQADNSTHEYSDFDGDDILDTERHKKIKKCTASTETMIHVLQMSFLIIRLESILEEVNKVGDMGVVHILVADEGVVCIDPVEAHELMLEVVHEKVVKNNHLRQQYKTLLLVLEIINDKVYNNFFMDDYDEWKNAEALFLGLQVPKHTKFYWKCLNTFKELNFWHNWVWANHIKINILEDYHLGIHLLWEKNMAVKFHLVYVVMIFNSGEHHKFAQWGYTAKCTTVRHHQIHNNGVYSLAFNTGEHCQMLNSRSHHQMHNNGANHQFLNSGVHRQMHNDRRHRQLHKNGAYRRMLNNGAHHQMLSSGVHNQMFNNGTHHQVINNGDIKDQILEITNQRERIQLIFSIDFPWAIIMKFQIAQKRNFA</sequence>
<dbReference type="EMBL" id="JAGKQM010000014">
    <property type="protein sequence ID" value="KAH0884037.1"/>
    <property type="molecule type" value="Genomic_DNA"/>
</dbReference>
<name>A0ABQ7ZUW9_BRANA</name>
<protein>
    <submittedName>
        <fullName evidence="1">Uncharacterized protein</fullName>
    </submittedName>
</protein>
<keyword evidence="2" id="KW-1185">Reference proteome</keyword>
<proteinExistence type="predicted"/>
<reference evidence="1 2" key="1">
    <citation type="submission" date="2021-05" db="EMBL/GenBank/DDBJ databases">
        <title>Genome Assembly of Synthetic Allotetraploid Brassica napus Reveals Homoeologous Exchanges between Subgenomes.</title>
        <authorList>
            <person name="Davis J.T."/>
        </authorList>
    </citation>
    <scope>NUCLEOTIDE SEQUENCE [LARGE SCALE GENOMIC DNA]</scope>
    <source>
        <strain evidence="2">cv. Da-Ae</strain>
        <tissue evidence="1">Seedling</tissue>
    </source>
</reference>
<evidence type="ECO:0000313" key="1">
    <source>
        <dbReference type="EMBL" id="KAH0884037.1"/>
    </source>
</evidence>
<accession>A0ABQ7ZUW9</accession>